<protein>
    <submittedName>
        <fullName evidence="2">Uncharacterized protein</fullName>
    </submittedName>
</protein>
<reference evidence="2" key="1">
    <citation type="thesis" date="2021" institute="BYU ScholarsArchive" country="Provo, UT, USA">
        <title>Applications of and Algorithms for Genome Assembly and Genomic Analyses with an Emphasis on Marine Teleosts.</title>
        <authorList>
            <person name="Pickett B.D."/>
        </authorList>
    </citation>
    <scope>NUCLEOTIDE SEQUENCE</scope>
    <source>
        <strain evidence="2">HI-2016</strain>
    </source>
</reference>
<dbReference type="AlphaFoldDB" id="A0A8T2NCP2"/>
<comment type="caution">
    <text evidence="2">The sequence shown here is derived from an EMBL/GenBank/DDBJ whole genome shotgun (WGS) entry which is preliminary data.</text>
</comment>
<dbReference type="EMBL" id="JAFBMS010000081">
    <property type="protein sequence ID" value="KAG9337764.1"/>
    <property type="molecule type" value="Genomic_DNA"/>
</dbReference>
<feature type="region of interest" description="Disordered" evidence="1">
    <location>
        <begin position="16"/>
        <end position="39"/>
    </location>
</feature>
<proteinExistence type="predicted"/>
<evidence type="ECO:0000313" key="3">
    <source>
        <dbReference type="Proteomes" id="UP000824540"/>
    </source>
</evidence>
<name>A0A8T2NCP2_9TELE</name>
<dbReference type="Proteomes" id="UP000824540">
    <property type="component" value="Unassembled WGS sequence"/>
</dbReference>
<gene>
    <name evidence="2" type="ORF">JZ751_028262</name>
</gene>
<sequence>MFENWNNVHICSDKDPTGRYVPSKQHKSVSRAHSEPTEALKKDTSDFTFIRNGLSSTCFGVHEAAPLYHSVRRDSLSRQGTPRITLAVSSVQGD</sequence>
<evidence type="ECO:0000313" key="2">
    <source>
        <dbReference type="EMBL" id="KAG9337764.1"/>
    </source>
</evidence>
<evidence type="ECO:0000256" key="1">
    <source>
        <dbReference type="SAM" id="MobiDB-lite"/>
    </source>
</evidence>
<organism evidence="2 3">
    <name type="scientific">Albula glossodonta</name>
    <name type="common">roundjaw bonefish</name>
    <dbReference type="NCBI Taxonomy" id="121402"/>
    <lineage>
        <taxon>Eukaryota</taxon>
        <taxon>Metazoa</taxon>
        <taxon>Chordata</taxon>
        <taxon>Craniata</taxon>
        <taxon>Vertebrata</taxon>
        <taxon>Euteleostomi</taxon>
        <taxon>Actinopterygii</taxon>
        <taxon>Neopterygii</taxon>
        <taxon>Teleostei</taxon>
        <taxon>Albuliformes</taxon>
        <taxon>Albulidae</taxon>
        <taxon>Albula</taxon>
    </lineage>
</organism>
<keyword evidence="3" id="KW-1185">Reference proteome</keyword>
<accession>A0A8T2NCP2</accession>